<organism evidence="3 4">
    <name type="scientific">Brassica napus</name>
    <name type="common">Rape</name>
    <dbReference type="NCBI Taxonomy" id="3708"/>
    <lineage>
        <taxon>Eukaryota</taxon>
        <taxon>Viridiplantae</taxon>
        <taxon>Streptophyta</taxon>
        <taxon>Embryophyta</taxon>
        <taxon>Tracheophyta</taxon>
        <taxon>Spermatophyta</taxon>
        <taxon>Magnoliopsida</taxon>
        <taxon>eudicotyledons</taxon>
        <taxon>Gunneridae</taxon>
        <taxon>Pentapetalae</taxon>
        <taxon>rosids</taxon>
        <taxon>malvids</taxon>
        <taxon>Brassicales</taxon>
        <taxon>Brassicaceae</taxon>
        <taxon>Brassiceae</taxon>
        <taxon>Brassica</taxon>
    </lineage>
</organism>
<feature type="compositionally biased region" description="Pro residues" evidence="1">
    <location>
        <begin position="52"/>
        <end position="63"/>
    </location>
</feature>
<accession>A0A078GXD5</accession>
<feature type="region of interest" description="Disordered" evidence="1">
    <location>
        <begin position="432"/>
        <end position="467"/>
    </location>
</feature>
<protein>
    <submittedName>
        <fullName evidence="3">BnaC01g19400D protein</fullName>
    </submittedName>
</protein>
<evidence type="ECO:0000256" key="1">
    <source>
        <dbReference type="SAM" id="MobiDB-lite"/>
    </source>
</evidence>
<dbReference type="PaxDb" id="3708-A0A078GXD5"/>
<dbReference type="PANTHER" id="PTHR31286">
    <property type="entry name" value="GLYCINE-RICH CELL WALL STRUCTURAL PROTEIN 1.8-LIKE"/>
    <property type="match status" value="1"/>
</dbReference>
<dbReference type="PANTHER" id="PTHR31286:SF90">
    <property type="entry name" value="DUF4283 DOMAIN-CONTAINING PROTEIN"/>
    <property type="match status" value="1"/>
</dbReference>
<dbReference type="Pfam" id="PF14111">
    <property type="entry name" value="DUF4283"/>
    <property type="match status" value="1"/>
</dbReference>
<feature type="region of interest" description="Disordered" evidence="1">
    <location>
        <begin position="44"/>
        <end position="71"/>
    </location>
</feature>
<dbReference type="OMA" id="QRSAIVC"/>
<evidence type="ECO:0000313" key="3">
    <source>
        <dbReference type="EMBL" id="CDY29288.1"/>
    </source>
</evidence>
<dbReference type="Proteomes" id="UP000028999">
    <property type="component" value="Unassembled WGS sequence"/>
</dbReference>
<dbReference type="EMBL" id="LK032234">
    <property type="protein sequence ID" value="CDY29288.1"/>
    <property type="molecule type" value="Genomic_DNA"/>
</dbReference>
<name>A0A078GXD5_BRANA</name>
<dbReference type="Gene3D" id="3.60.10.10">
    <property type="entry name" value="Endonuclease/exonuclease/phosphatase"/>
    <property type="match status" value="1"/>
</dbReference>
<dbReference type="InterPro" id="IPR040256">
    <property type="entry name" value="At4g02000-like"/>
</dbReference>
<evidence type="ECO:0000313" key="4">
    <source>
        <dbReference type="Proteomes" id="UP000028999"/>
    </source>
</evidence>
<keyword evidence="4" id="KW-1185">Reference proteome</keyword>
<evidence type="ECO:0000259" key="2">
    <source>
        <dbReference type="Pfam" id="PF14111"/>
    </source>
</evidence>
<dbReference type="STRING" id="3708.A0A078GXD5"/>
<dbReference type="SUPFAM" id="SSF56219">
    <property type="entry name" value="DNase I-like"/>
    <property type="match status" value="1"/>
</dbReference>
<proteinExistence type="predicted"/>
<sequence length="877" mass="97578">MYYQYLISLRCLFVHDFICFFLTRLPIRSRWGKPGLSFAAKPLSPTSGDAHLPPPFPPDPPDPSSSLSPIQFPPLSTIPSKTSLSAARRSHLSPPTAEVSATQNLFLVIVDITMVQSSPENCPIPTIFVPNQTEIVSQTTVPATGNPSQTLISNSTLPSTANPSDCYKLFSPSHNSPLLTNKALNPKPSTNPPHFPPTLADQLRVKGDKSLKRLAPLLLADNGRPHVIIPDSVFHKGAELHKDFIVCYFNGRPPPFNQIQSVLSHMWEKGRKLEIHNNPLQRSAIVCIPSDYLRQKILEKNIWYVGDSMFHTAQWSSAHSASTPPLSSIQIWAHLTGVPFDLRYQQGLSLVAGLVGEPKETDDFTLNLVSLTLSHVKVEVNLTKPLPRVVEFERQNGEVVEVQVDYPWLPPICSHCKELGHVVRNWLTYTPPKNPPTATESAKKQNGKTPINDSRKQASGGVPKGKHYVPVKKTVSVSSTGTSSIPPTDLPPLLSVSLPSSPSADPAKVRILLQSHQVVTCELILPNCLPIIYTAIYASNLSDERNDLWVEFLNLHTTFGLDSKPWIIGGDFNQILYSSDHSAFNHNKHSTRMFQFRDCLYQLGVFDLRYQGPNHTWSNKRLLSHVAKKLDRCLINDDVVSDSWFQGGSLSANLTPLCWKLKCIKRSLKQLNREFSNIQERVKTTHSLLQLAHVQALTDPSPETFEAEHVLYEKWQLLRQIEECFYRQKSSIGFVKGILIPHSSTWRRLGNGETTSFWVDNWSPFGNLQDFLGASTSRFGIPSTATVASLYDQDHWLLPPARSENQLAIQTSSCGIGSRAFATPTLVLPQRCLNSGFSDHSFYRSPLTSSASYVVTSSLWASISEVGQTVPLICVPI</sequence>
<feature type="domain" description="DUF4283" evidence="2">
    <location>
        <begin position="238"/>
        <end position="319"/>
    </location>
</feature>
<dbReference type="InterPro" id="IPR036691">
    <property type="entry name" value="Endo/exonu/phosph_ase_sf"/>
</dbReference>
<dbReference type="Gramene" id="CDY29288">
    <property type="protein sequence ID" value="CDY29288"/>
    <property type="gene ID" value="GSBRNA2T00042234001"/>
</dbReference>
<dbReference type="AlphaFoldDB" id="A0A078GXD5"/>
<dbReference type="InterPro" id="IPR025558">
    <property type="entry name" value="DUF4283"/>
</dbReference>
<gene>
    <name evidence="3" type="primary">BnaC01g19400D</name>
    <name evidence="3" type="ORF">GSBRNA2T00042234001</name>
</gene>
<reference evidence="3 4" key="1">
    <citation type="journal article" date="2014" name="Science">
        <title>Plant genetics. Early allopolyploid evolution in the post-Neolithic Brassica napus oilseed genome.</title>
        <authorList>
            <person name="Chalhoub B."/>
            <person name="Denoeud F."/>
            <person name="Liu S."/>
            <person name="Parkin I.A."/>
            <person name="Tang H."/>
            <person name="Wang X."/>
            <person name="Chiquet J."/>
            <person name="Belcram H."/>
            <person name="Tong C."/>
            <person name="Samans B."/>
            <person name="Correa M."/>
            <person name="Da Silva C."/>
            <person name="Just J."/>
            <person name="Falentin C."/>
            <person name="Koh C.S."/>
            <person name="Le Clainche I."/>
            <person name="Bernard M."/>
            <person name="Bento P."/>
            <person name="Noel B."/>
            <person name="Labadie K."/>
            <person name="Alberti A."/>
            <person name="Charles M."/>
            <person name="Arnaud D."/>
            <person name="Guo H."/>
            <person name="Daviaud C."/>
            <person name="Alamery S."/>
            <person name="Jabbari K."/>
            <person name="Zhao M."/>
            <person name="Edger P.P."/>
            <person name="Chelaifa H."/>
            <person name="Tack D."/>
            <person name="Lassalle G."/>
            <person name="Mestiri I."/>
            <person name="Schnel N."/>
            <person name="Le Paslier M.C."/>
            <person name="Fan G."/>
            <person name="Renault V."/>
            <person name="Bayer P.E."/>
            <person name="Golicz A.A."/>
            <person name="Manoli S."/>
            <person name="Lee T.H."/>
            <person name="Thi V.H."/>
            <person name="Chalabi S."/>
            <person name="Hu Q."/>
            <person name="Fan C."/>
            <person name="Tollenaere R."/>
            <person name="Lu Y."/>
            <person name="Battail C."/>
            <person name="Shen J."/>
            <person name="Sidebottom C.H."/>
            <person name="Wang X."/>
            <person name="Canaguier A."/>
            <person name="Chauveau A."/>
            <person name="Berard A."/>
            <person name="Deniot G."/>
            <person name="Guan M."/>
            <person name="Liu Z."/>
            <person name="Sun F."/>
            <person name="Lim Y.P."/>
            <person name="Lyons E."/>
            <person name="Town C.D."/>
            <person name="Bancroft I."/>
            <person name="Wang X."/>
            <person name="Meng J."/>
            <person name="Ma J."/>
            <person name="Pires J.C."/>
            <person name="King G.J."/>
            <person name="Brunel D."/>
            <person name="Delourme R."/>
            <person name="Renard M."/>
            <person name="Aury J.M."/>
            <person name="Adams K.L."/>
            <person name="Batley J."/>
            <person name="Snowdon R.J."/>
            <person name="Tost J."/>
            <person name="Edwards D."/>
            <person name="Zhou Y."/>
            <person name="Hua W."/>
            <person name="Sharpe A.G."/>
            <person name="Paterson A.H."/>
            <person name="Guan C."/>
            <person name="Wincker P."/>
        </authorList>
    </citation>
    <scope>NUCLEOTIDE SEQUENCE [LARGE SCALE GENOMIC DNA]</scope>
    <source>
        <strain evidence="4">cv. Darmor-bzh</strain>
    </source>
</reference>